<comment type="caution">
    <text evidence="2">The sequence shown here is derived from an EMBL/GenBank/DDBJ whole genome shotgun (WGS) entry which is preliminary data.</text>
</comment>
<evidence type="ECO:0000313" key="2">
    <source>
        <dbReference type="EMBL" id="KKM17322.1"/>
    </source>
</evidence>
<proteinExistence type="predicted"/>
<sequence length="104" mass="11143">MTNQPQPQITPDDLAAKWSNLLNQAFIQIITLEKQLATQAAFIQEMKANETAIVENIQALESELAELKSSPSPHTLSQAATELAAEGSAIIADEKEKAAPTEAA</sequence>
<dbReference type="EMBL" id="LAZR01014479">
    <property type="protein sequence ID" value="KKM17322.1"/>
    <property type="molecule type" value="Genomic_DNA"/>
</dbReference>
<reference evidence="2" key="1">
    <citation type="journal article" date="2015" name="Nature">
        <title>Complex archaea that bridge the gap between prokaryotes and eukaryotes.</title>
        <authorList>
            <person name="Spang A."/>
            <person name="Saw J.H."/>
            <person name="Jorgensen S.L."/>
            <person name="Zaremba-Niedzwiedzka K."/>
            <person name="Martijn J."/>
            <person name="Lind A.E."/>
            <person name="van Eijk R."/>
            <person name="Schleper C."/>
            <person name="Guy L."/>
            <person name="Ettema T.J."/>
        </authorList>
    </citation>
    <scope>NUCLEOTIDE SEQUENCE</scope>
</reference>
<organism evidence="2">
    <name type="scientific">marine sediment metagenome</name>
    <dbReference type="NCBI Taxonomy" id="412755"/>
    <lineage>
        <taxon>unclassified sequences</taxon>
        <taxon>metagenomes</taxon>
        <taxon>ecological metagenomes</taxon>
    </lineage>
</organism>
<gene>
    <name evidence="2" type="ORF">LCGC14_1676960</name>
</gene>
<feature type="coiled-coil region" evidence="1">
    <location>
        <begin position="43"/>
        <end position="70"/>
    </location>
</feature>
<name>A0A0F9HQB0_9ZZZZ</name>
<keyword evidence="1" id="KW-0175">Coiled coil</keyword>
<dbReference type="AlphaFoldDB" id="A0A0F9HQB0"/>
<protein>
    <submittedName>
        <fullName evidence="2">Uncharacterized protein</fullName>
    </submittedName>
</protein>
<evidence type="ECO:0000256" key="1">
    <source>
        <dbReference type="SAM" id="Coils"/>
    </source>
</evidence>
<accession>A0A0F9HQB0</accession>